<dbReference type="AlphaFoldDB" id="A0A6G1BZC2"/>
<organism evidence="1 2">
    <name type="scientific">Oryza meyeriana var. granulata</name>
    <dbReference type="NCBI Taxonomy" id="110450"/>
    <lineage>
        <taxon>Eukaryota</taxon>
        <taxon>Viridiplantae</taxon>
        <taxon>Streptophyta</taxon>
        <taxon>Embryophyta</taxon>
        <taxon>Tracheophyta</taxon>
        <taxon>Spermatophyta</taxon>
        <taxon>Magnoliopsida</taxon>
        <taxon>Liliopsida</taxon>
        <taxon>Poales</taxon>
        <taxon>Poaceae</taxon>
        <taxon>BOP clade</taxon>
        <taxon>Oryzoideae</taxon>
        <taxon>Oryzeae</taxon>
        <taxon>Oryzinae</taxon>
        <taxon>Oryza</taxon>
        <taxon>Oryza meyeriana</taxon>
    </lineage>
</organism>
<gene>
    <name evidence="1" type="ORF">E2562_026096</name>
</gene>
<evidence type="ECO:0000313" key="1">
    <source>
        <dbReference type="EMBL" id="KAF0893498.1"/>
    </source>
</evidence>
<proteinExistence type="predicted"/>
<dbReference type="Proteomes" id="UP000479710">
    <property type="component" value="Unassembled WGS sequence"/>
</dbReference>
<comment type="caution">
    <text evidence="1">The sequence shown here is derived from an EMBL/GenBank/DDBJ whole genome shotgun (WGS) entry which is preliminary data.</text>
</comment>
<name>A0A6G1BZC2_9ORYZ</name>
<evidence type="ECO:0000313" key="2">
    <source>
        <dbReference type="Proteomes" id="UP000479710"/>
    </source>
</evidence>
<dbReference type="EMBL" id="SPHZ02000011">
    <property type="protein sequence ID" value="KAF0893498.1"/>
    <property type="molecule type" value="Genomic_DNA"/>
</dbReference>
<accession>A0A6G1BZC2</accession>
<keyword evidence="2" id="KW-1185">Reference proteome</keyword>
<sequence>MSTLVGSLVPTQLEPTAPYLAQNWRPAWAAARRSSSSAVGVSTKLNEAEKVDLVGKCYGREAEGDEAEEARWQDISSTAGLQVKDMNIDSLFGLGFKSHCS</sequence>
<reference evidence="1 2" key="1">
    <citation type="submission" date="2019-11" db="EMBL/GenBank/DDBJ databases">
        <title>Whole genome sequence of Oryza granulata.</title>
        <authorList>
            <person name="Li W."/>
        </authorList>
    </citation>
    <scope>NUCLEOTIDE SEQUENCE [LARGE SCALE GENOMIC DNA]</scope>
    <source>
        <strain evidence="2">cv. Menghai</strain>
        <tissue evidence="1">Leaf</tissue>
    </source>
</reference>
<protein>
    <submittedName>
        <fullName evidence="1">Uncharacterized protein</fullName>
    </submittedName>
</protein>